<keyword evidence="1" id="KW-0812">Transmembrane</keyword>
<proteinExistence type="predicted"/>
<feature type="transmembrane region" description="Helical" evidence="1">
    <location>
        <begin position="69"/>
        <end position="92"/>
    </location>
</feature>
<protein>
    <submittedName>
        <fullName evidence="2">Uncharacterized protein</fullName>
    </submittedName>
</protein>
<evidence type="ECO:0000313" key="3">
    <source>
        <dbReference type="Proteomes" id="UP000265715"/>
    </source>
</evidence>
<dbReference type="EMBL" id="QXDL01000069">
    <property type="protein sequence ID" value="RIH84717.1"/>
    <property type="molecule type" value="Genomic_DNA"/>
</dbReference>
<evidence type="ECO:0000313" key="2">
    <source>
        <dbReference type="EMBL" id="RIH84717.1"/>
    </source>
</evidence>
<keyword evidence="1" id="KW-1133">Transmembrane helix</keyword>
<dbReference type="Proteomes" id="UP000265715">
    <property type="component" value="Unassembled WGS sequence"/>
</dbReference>
<comment type="caution">
    <text evidence="2">The sequence shown here is derived from an EMBL/GenBank/DDBJ whole genome shotgun (WGS) entry which is preliminary data.</text>
</comment>
<organism evidence="2 3">
    <name type="scientific">Calidithermus terrae</name>
    <dbReference type="NCBI Taxonomy" id="1408545"/>
    <lineage>
        <taxon>Bacteria</taxon>
        <taxon>Thermotogati</taxon>
        <taxon>Deinococcota</taxon>
        <taxon>Deinococci</taxon>
        <taxon>Thermales</taxon>
        <taxon>Thermaceae</taxon>
        <taxon>Calidithermus</taxon>
    </lineage>
</organism>
<gene>
    <name evidence="2" type="ORF">Mterra_01897</name>
</gene>
<dbReference type="AlphaFoldDB" id="A0A399EJ47"/>
<reference evidence="2 3" key="1">
    <citation type="submission" date="2018-08" db="EMBL/GenBank/DDBJ databases">
        <title>Meiothermus terrae DSM 26712 genome sequencing project.</title>
        <authorList>
            <person name="Da Costa M.S."/>
            <person name="Albuquerque L."/>
            <person name="Raposo P."/>
            <person name="Froufe H.J.C."/>
            <person name="Barroso C.S."/>
            <person name="Egas C."/>
        </authorList>
    </citation>
    <scope>NUCLEOTIDE SEQUENCE [LARGE SCALE GENOMIC DNA]</scope>
    <source>
        <strain evidence="2 3">DSM 26712</strain>
    </source>
</reference>
<keyword evidence="1" id="KW-0472">Membrane</keyword>
<dbReference type="RefSeq" id="WP_119315001.1">
    <property type="nucleotide sequence ID" value="NZ_QXDL01000069.1"/>
</dbReference>
<evidence type="ECO:0000256" key="1">
    <source>
        <dbReference type="SAM" id="Phobius"/>
    </source>
</evidence>
<name>A0A399EJ47_9DEIN</name>
<sequence length="170" mass="17087">MFGAIVTRALFVLVAVLVLAAGLLVDLSPAYAAGGALDWRELVPGQGEALLWLVQALLVVGLVRLAGEALAGLAGLVPGVGPVLAAALRLFAGSYERWLAQKVPALADVAVQRSEEALKGAGGPAKLGAAVAQLQRSAPGLSPGQARAQVEAALTRLRGAGLEQKASGGK</sequence>
<accession>A0A399EJ47</accession>
<keyword evidence="3" id="KW-1185">Reference proteome</keyword>